<keyword evidence="2" id="KW-1185">Reference proteome</keyword>
<name>A0ABV1MUT6_9BACI</name>
<accession>A0ABV1MUT6</accession>
<evidence type="ECO:0000313" key="1">
    <source>
        <dbReference type="EMBL" id="MEQ6356276.1"/>
    </source>
</evidence>
<sequence>MIAKIGDESYKAKKIEFQNGDFKLLKKISRRISRRILIYMEENKELNFTKVTIQVIETTLFR</sequence>
<gene>
    <name evidence="1" type="ORF">ABNX05_16735</name>
</gene>
<comment type="caution">
    <text evidence="1">The sequence shown here is derived from an EMBL/GenBank/DDBJ whole genome shotgun (WGS) entry which is preliminary data.</text>
</comment>
<proteinExistence type="predicted"/>
<organism evidence="1 2">
    <name type="scientific">Lysinibacillus zambalensis</name>
    <dbReference type="NCBI Taxonomy" id="3160866"/>
    <lineage>
        <taxon>Bacteria</taxon>
        <taxon>Bacillati</taxon>
        <taxon>Bacillota</taxon>
        <taxon>Bacilli</taxon>
        <taxon>Bacillales</taxon>
        <taxon>Bacillaceae</taxon>
        <taxon>Lysinibacillus</taxon>
    </lineage>
</organism>
<dbReference type="EMBL" id="JBEGDG010000013">
    <property type="protein sequence ID" value="MEQ6356276.1"/>
    <property type="molecule type" value="Genomic_DNA"/>
</dbReference>
<protein>
    <submittedName>
        <fullName evidence="1">Uncharacterized protein</fullName>
    </submittedName>
</protein>
<evidence type="ECO:0000313" key="2">
    <source>
        <dbReference type="Proteomes" id="UP001478862"/>
    </source>
</evidence>
<reference evidence="1 2" key="1">
    <citation type="submission" date="2024-06" db="EMBL/GenBank/DDBJ databases">
        <title>Lysinibacillus zambalefons sp. nov., a Novel Firmicute Isolated from the Poon Bato Zambales Hyperalkaline Spring.</title>
        <authorList>
            <person name="Aja J.A."/>
            <person name="Lazaro J.E.H."/>
            <person name="Llorin L.D."/>
            <person name="Lim K.R."/>
            <person name="Teodosio J."/>
            <person name="Dalisay D.S."/>
        </authorList>
    </citation>
    <scope>NUCLEOTIDE SEQUENCE [LARGE SCALE GENOMIC DNA]</scope>
    <source>
        <strain evidence="1 2">M3</strain>
    </source>
</reference>
<dbReference type="RefSeq" id="WP_349660752.1">
    <property type="nucleotide sequence ID" value="NZ_JBEGDG010000013.1"/>
</dbReference>
<dbReference type="Proteomes" id="UP001478862">
    <property type="component" value="Unassembled WGS sequence"/>
</dbReference>